<proteinExistence type="predicted"/>
<dbReference type="GO" id="GO:0005615">
    <property type="term" value="C:extracellular space"/>
    <property type="evidence" value="ECO:0007669"/>
    <property type="project" value="TreeGrafter"/>
</dbReference>
<dbReference type="InterPro" id="IPR050344">
    <property type="entry name" value="Peptidase_M1_aminopeptidases"/>
</dbReference>
<dbReference type="InterPro" id="IPR042097">
    <property type="entry name" value="Aminopeptidase_N-like_N_sf"/>
</dbReference>
<dbReference type="GO" id="GO:0008270">
    <property type="term" value="F:zinc ion binding"/>
    <property type="evidence" value="ECO:0007669"/>
    <property type="project" value="TreeGrafter"/>
</dbReference>
<gene>
    <name evidence="2" type="ORF">EAG_05700</name>
</gene>
<evidence type="ECO:0000259" key="1">
    <source>
        <dbReference type="Pfam" id="PF17900"/>
    </source>
</evidence>
<reference evidence="2 3" key="1">
    <citation type="journal article" date="2010" name="Science">
        <title>Genomic comparison of the ants Camponotus floridanus and Harpegnathos saltator.</title>
        <authorList>
            <person name="Bonasio R."/>
            <person name="Zhang G."/>
            <person name="Ye C."/>
            <person name="Mutti N.S."/>
            <person name="Fang X."/>
            <person name="Qin N."/>
            <person name="Donahue G."/>
            <person name="Yang P."/>
            <person name="Li Q."/>
            <person name="Li C."/>
            <person name="Zhang P."/>
            <person name="Huang Z."/>
            <person name="Berger S.L."/>
            <person name="Reinberg D."/>
            <person name="Wang J."/>
            <person name="Liebig J."/>
        </authorList>
    </citation>
    <scope>NUCLEOTIDE SEQUENCE [LARGE SCALE GENOMIC DNA]</scope>
    <source>
        <strain evidence="3">C129</strain>
    </source>
</reference>
<accession>E2ANP8</accession>
<dbReference type="GO" id="GO:0042277">
    <property type="term" value="F:peptide binding"/>
    <property type="evidence" value="ECO:0007669"/>
    <property type="project" value="TreeGrafter"/>
</dbReference>
<feature type="non-terminal residue" evidence="2">
    <location>
        <position position="1"/>
    </location>
</feature>
<dbReference type="GO" id="GO:0006508">
    <property type="term" value="P:proteolysis"/>
    <property type="evidence" value="ECO:0007669"/>
    <property type="project" value="TreeGrafter"/>
</dbReference>
<dbReference type="EMBL" id="GL441291">
    <property type="protein sequence ID" value="EFN64941.1"/>
    <property type="molecule type" value="Genomic_DNA"/>
</dbReference>
<dbReference type="Proteomes" id="UP000000311">
    <property type="component" value="Unassembled WGS sequence"/>
</dbReference>
<dbReference type="GO" id="GO:0070006">
    <property type="term" value="F:metalloaminopeptidase activity"/>
    <property type="evidence" value="ECO:0007669"/>
    <property type="project" value="TreeGrafter"/>
</dbReference>
<evidence type="ECO:0000313" key="2">
    <source>
        <dbReference type="EMBL" id="EFN64941.1"/>
    </source>
</evidence>
<dbReference type="SUPFAM" id="SSF63737">
    <property type="entry name" value="Leukotriene A4 hydrolase N-terminal domain"/>
    <property type="match status" value="1"/>
</dbReference>
<dbReference type="Gene3D" id="2.60.40.1730">
    <property type="entry name" value="tricorn interacting facor f3 domain"/>
    <property type="match status" value="1"/>
</dbReference>
<sequence length="122" mass="14209">RLPDHVVPIHYNIKLIPYIVKDNFTFDGESNINITIRRVTQNLHLHVLDLTINEAETLLFDNNGIIYTPAMYNYDNITQILVLHFNDKLSPGNYTLKMRYVGIIHKNTRGFFISSYINDKGD</sequence>
<dbReference type="InterPro" id="IPR045357">
    <property type="entry name" value="Aminopeptidase_N-like_N"/>
</dbReference>
<dbReference type="GO" id="GO:0016020">
    <property type="term" value="C:membrane"/>
    <property type="evidence" value="ECO:0007669"/>
    <property type="project" value="TreeGrafter"/>
</dbReference>
<keyword evidence="3" id="KW-1185">Reference proteome</keyword>
<dbReference type="GO" id="GO:0043171">
    <property type="term" value="P:peptide catabolic process"/>
    <property type="evidence" value="ECO:0007669"/>
    <property type="project" value="TreeGrafter"/>
</dbReference>
<organism evidence="3">
    <name type="scientific">Camponotus floridanus</name>
    <name type="common">Florida carpenter ant</name>
    <dbReference type="NCBI Taxonomy" id="104421"/>
    <lineage>
        <taxon>Eukaryota</taxon>
        <taxon>Metazoa</taxon>
        <taxon>Ecdysozoa</taxon>
        <taxon>Arthropoda</taxon>
        <taxon>Hexapoda</taxon>
        <taxon>Insecta</taxon>
        <taxon>Pterygota</taxon>
        <taxon>Neoptera</taxon>
        <taxon>Endopterygota</taxon>
        <taxon>Hymenoptera</taxon>
        <taxon>Apocrita</taxon>
        <taxon>Aculeata</taxon>
        <taxon>Formicoidea</taxon>
        <taxon>Formicidae</taxon>
        <taxon>Formicinae</taxon>
        <taxon>Camponotus</taxon>
    </lineage>
</organism>
<dbReference type="InParanoid" id="E2ANP8"/>
<evidence type="ECO:0000313" key="3">
    <source>
        <dbReference type="Proteomes" id="UP000000311"/>
    </source>
</evidence>
<dbReference type="OMA" id="TIDKGND"/>
<dbReference type="PANTHER" id="PTHR11533">
    <property type="entry name" value="PROTEASE M1 ZINC METALLOPROTEASE"/>
    <property type="match status" value="1"/>
</dbReference>
<name>E2ANP8_CAMFO</name>
<dbReference type="Pfam" id="PF17900">
    <property type="entry name" value="Peptidase_M1_N"/>
    <property type="match status" value="1"/>
</dbReference>
<dbReference type="AlphaFoldDB" id="E2ANP8"/>
<dbReference type="PANTHER" id="PTHR11533:SF294">
    <property type="entry name" value="THYROTROPIN-RELEASING HORMONE-DEGRADING ECTOENZYME"/>
    <property type="match status" value="1"/>
</dbReference>
<feature type="non-terminal residue" evidence="2">
    <location>
        <position position="122"/>
    </location>
</feature>
<dbReference type="GO" id="GO:0005737">
    <property type="term" value="C:cytoplasm"/>
    <property type="evidence" value="ECO:0007669"/>
    <property type="project" value="TreeGrafter"/>
</dbReference>
<protein>
    <submittedName>
        <fullName evidence="2">Thyrotropin-releasing hormone-degrading ectoenzyme</fullName>
    </submittedName>
</protein>
<feature type="domain" description="Aminopeptidase N-like N-terminal" evidence="1">
    <location>
        <begin position="7"/>
        <end position="121"/>
    </location>
</feature>